<evidence type="ECO:0000313" key="2">
    <source>
        <dbReference type="Proteomes" id="UP000032930"/>
    </source>
</evidence>
<gene>
    <name evidence="1" type="ORF">XBW1_mp0115</name>
</gene>
<evidence type="ECO:0000313" key="1">
    <source>
        <dbReference type="EMBL" id="CDM92234.1"/>
    </source>
</evidence>
<dbReference type="AlphaFoldDB" id="A0A0B6XGR0"/>
<sequence length="57" mass="6356">MNVQSSALNFVQKFTVQVVSISAKPQITPLILHAKYQPLTSPLKTGGILSEYNYFML</sequence>
<dbReference type="Proteomes" id="UP000032930">
    <property type="component" value="Plasmid megaplasmid"/>
</dbReference>
<organism evidence="1 2">
    <name type="scientific">Xenorhabdus bovienii</name>
    <name type="common">Xenorhabdus nematophila subsp. bovienii</name>
    <dbReference type="NCBI Taxonomy" id="40576"/>
    <lineage>
        <taxon>Bacteria</taxon>
        <taxon>Pseudomonadati</taxon>
        <taxon>Pseudomonadota</taxon>
        <taxon>Gammaproteobacteria</taxon>
        <taxon>Enterobacterales</taxon>
        <taxon>Morganellaceae</taxon>
        <taxon>Xenorhabdus</taxon>
    </lineage>
</organism>
<dbReference type="KEGG" id="xbv:XBW1_mp0115"/>
<reference evidence="1 2" key="1">
    <citation type="submission" date="2014-02" db="EMBL/GenBank/DDBJ databases">
        <authorList>
            <person name="Genoscope - CEA"/>
        </authorList>
    </citation>
    <scope>NUCLEOTIDE SEQUENCE [LARGE SCALE GENOMIC DNA]</scope>
    <source>
        <strain evidence="1 2">CS03</strain>
        <plasmid evidence="2">Plasmid</plasmid>
    </source>
</reference>
<protein>
    <submittedName>
        <fullName evidence="1">Uncharacterized protein</fullName>
    </submittedName>
</protein>
<dbReference type="EMBL" id="FO818638">
    <property type="protein sequence ID" value="CDM92234.1"/>
    <property type="molecule type" value="Genomic_DNA"/>
</dbReference>
<accession>A0A0B6XGR0</accession>
<proteinExistence type="predicted"/>
<name>A0A0B6XGR0_XENBV</name>